<dbReference type="EMBL" id="CP046566">
    <property type="protein sequence ID" value="QGW27335.1"/>
    <property type="molecule type" value="Genomic_DNA"/>
</dbReference>
<dbReference type="Proteomes" id="UP000426027">
    <property type="component" value="Chromosome"/>
</dbReference>
<name>A0A6I6GG61_9BACT</name>
<reference evidence="2 3" key="1">
    <citation type="submission" date="2019-11" db="EMBL/GenBank/DDBJ databases">
        <authorList>
            <person name="Im W.T."/>
        </authorList>
    </citation>
    <scope>NUCLEOTIDE SEQUENCE [LARGE SCALE GENOMIC DNA]</scope>
    <source>
        <strain evidence="2 3">SB-02</strain>
    </source>
</reference>
<evidence type="ECO:0000259" key="1">
    <source>
        <dbReference type="PROSITE" id="PS51782"/>
    </source>
</evidence>
<dbReference type="SUPFAM" id="SSF54106">
    <property type="entry name" value="LysM domain"/>
    <property type="match status" value="1"/>
</dbReference>
<proteinExistence type="predicted"/>
<dbReference type="CDD" id="cd00118">
    <property type="entry name" value="LysM"/>
    <property type="match status" value="1"/>
</dbReference>
<evidence type="ECO:0000313" key="2">
    <source>
        <dbReference type="EMBL" id="QGW27335.1"/>
    </source>
</evidence>
<dbReference type="Gene3D" id="3.10.350.10">
    <property type="entry name" value="LysM domain"/>
    <property type="match status" value="1"/>
</dbReference>
<organism evidence="2 3">
    <name type="scientific">Phnomibacter ginsenosidimutans</name>
    <dbReference type="NCBI Taxonomy" id="2676868"/>
    <lineage>
        <taxon>Bacteria</taxon>
        <taxon>Pseudomonadati</taxon>
        <taxon>Bacteroidota</taxon>
        <taxon>Chitinophagia</taxon>
        <taxon>Chitinophagales</taxon>
        <taxon>Chitinophagaceae</taxon>
        <taxon>Phnomibacter</taxon>
    </lineage>
</organism>
<dbReference type="PROSITE" id="PS51782">
    <property type="entry name" value="LYSM"/>
    <property type="match status" value="1"/>
</dbReference>
<dbReference type="InterPro" id="IPR018392">
    <property type="entry name" value="LysM"/>
</dbReference>
<dbReference type="KEGG" id="fls:GLV81_03725"/>
<dbReference type="Pfam" id="PF01476">
    <property type="entry name" value="LysM"/>
    <property type="match status" value="1"/>
</dbReference>
<keyword evidence="3" id="KW-1185">Reference proteome</keyword>
<sequence length="80" mass="9054">MPRTDILPQAQLLFVERKKKKSDKPFVTSHEGQTLWQISQTEGIRLAQLQEWNKLNANEPLAAGTKVLLQPATNSTVRSK</sequence>
<accession>A0A6I6GG61</accession>
<dbReference type="AlphaFoldDB" id="A0A6I6GG61"/>
<protein>
    <submittedName>
        <fullName evidence="2">LysM peptidoglycan-binding domain-containing protein</fullName>
    </submittedName>
</protein>
<dbReference type="InterPro" id="IPR036779">
    <property type="entry name" value="LysM_dom_sf"/>
</dbReference>
<evidence type="ECO:0000313" key="3">
    <source>
        <dbReference type="Proteomes" id="UP000426027"/>
    </source>
</evidence>
<gene>
    <name evidence="2" type="ORF">GLV81_03725</name>
</gene>
<feature type="domain" description="LysM" evidence="1">
    <location>
        <begin position="25"/>
        <end position="69"/>
    </location>
</feature>